<accession>A0A371YUP3</accession>
<reference evidence="5" key="3">
    <citation type="journal article" date="2019" name="Int. J. Syst. Evol. Microbiol.">
        <title>The Global Catalogue of Microorganisms (GCM) 10K type strain sequencing project: providing services to taxonomists for standard genome sequencing and annotation.</title>
        <authorList>
            <consortium name="The Broad Institute Genomics Platform"/>
            <consortium name="The Broad Institute Genome Sequencing Center for Infectious Disease"/>
            <person name="Wu L."/>
            <person name="Ma J."/>
        </authorList>
    </citation>
    <scope>NUCLEOTIDE SEQUENCE [LARGE SCALE GENOMIC DNA]</scope>
    <source>
        <strain evidence="5">KCTC 62575</strain>
    </source>
</reference>
<comment type="caution">
    <text evidence="3">The sequence shown here is derived from an EMBL/GenBank/DDBJ whole genome shotgun (WGS) entry which is preliminary data.</text>
</comment>
<evidence type="ECO:0000256" key="1">
    <source>
        <dbReference type="SAM" id="SignalP"/>
    </source>
</evidence>
<reference evidence="2" key="1">
    <citation type="journal article" date="2014" name="Int. J. Syst. Evol. Microbiol.">
        <title>Complete genome of a new Firmicutes species belonging to the dominant human colonic microbiota ('Ruminococcus bicirculans') reveals two chromosomes and a selective capacity to utilize plant glucans.</title>
        <authorList>
            <consortium name="NISC Comparative Sequencing Program"/>
            <person name="Wegmann U."/>
            <person name="Louis P."/>
            <person name="Goesmann A."/>
            <person name="Henrissat B."/>
            <person name="Duncan S.H."/>
            <person name="Flint H.J."/>
        </authorList>
    </citation>
    <scope>NUCLEOTIDE SEQUENCE</scope>
    <source>
        <strain evidence="2">KCTC 62575</strain>
    </source>
</reference>
<sequence>MTIKPYLYSLFILSFSFHTFAASATQQQIDQLIKIEHWDQFKPALLKQSMPNMKSATEELMFDQLQYKQALSAEQQALIIQISDIMINDMIEQVDEKVFLTNIRAAYQTLSQEQAQALINVYQQTNMQNAGQNVPIMIAKIVDTSSNDFNKIINLEDIQNIIRENQK</sequence>
<dbReference type="Proteomes" id="UP001595455">
    <property type="component" value="Unassembled WGS sequence"/>
</dbReference>
<dbReference type="EMBL" id="JBHRSF010000005">
    <property type="protein sequence ID" value="MFC2994138.1"/>
    <property type="molecule type" value="Genomic_DNA"/>
</dbReference>
<evidence type="ECO:0000313" key="4">
    <source>
        <dbReference type="Proteomes" id="UP000240957"/>
    </source>
</evidence>
<evidence type="ECO:0000313" key="5">
    <source>
        <dbReference type="Proteomes" id="UP001595455"/>
    </source>
</evidence>
<dbReference type="EMBL" id="PYIX02000002">
    <property type="protein sequence ID" value="RFC85149.1"/>
    <property type="molecule type" value="Genomic_DNA"/>
</dbReference>
<dbReference type="RefSeq" id="WP_107006747.1">
    <property type="nucleotide sequence ID" value="NZ_JBHRSF010000005.1"/>
</dbReference>
<evidence type="ECO:0000313" key="2">
    <source>
        <dbReference type="EMBL" id="MFC2994138.1"/>
    </source>
</evidence>
<dbReference type="OrthoDB" id="6690174at2"/>
<keyword evidence="1" id="KW-0732">Signal</keyword>
<dbReference type="AlphaFoldDB" id="A0A371YUP3"/>
<proteinExistence type="predicted"/>
<dbReference type="Proteomes" id="UP000240957">
    <property type="component" value="Unassembled WGS sequence"/>
</dbReference>
<feature type="chain" id="PRO_5016878460" description="DUF2059 domain-containing protein" evidence="1">
    <location>
        <begin position="22"/>
        <end position="167"/>
    </location>
</feature>
<protein>
    <recommendedName>
        <fullName evidence="6">DUF2059 domain-containing protein</fullName>
    </recommendedName>
</protein>
<name>A0A371YUP3_9GAMM</name>
<evidence type="ECO:0008006" key="6">
    <source>
        <dbReference type="Google" id="ProtNLM"/>
    </source>
</evidence>
<feature type="signal peptide" evidence="1">
    <location>
        <begin position="1"/>
        <end position="21"/>
    </location>
</feature>
<keyword evidence="5" id="KW-1185">Reference proteome</keyword>
<reference evidence="3 4" key="2">
    <citation type="submission" date="2018-08" db="EMBL/GenBank/DDBJ databases">
        <title>The draft genome of Acinetobacter sichuanensis strain WCHAc060041.</title>
        <authorList>
            <person name="Qin J."/>
            <person name="Feng Y."/>
            <person name="Zong Z."/>
        </authorList>
    </citation>
    <scope>NUCLEOTIDE SEQUENCE [LARGE SCALE GENOMIC DNA]</scope>
    <source>
        <strain evidence="3 4">WCHAc060041</strain>
    </source>
</reference>
<gene>
    <name evidence="2" type="ORF">ACFODO_02395</name>
    <name evidence="3" type="ORF">C9E89_001860</name>
</gene>
<reference evidence="2" key="4">
    <citation type="submission" date="2024-09" db="EMBL/GenBank/DDBJ databases">
        <authorList>
            <person name="Sun Q."/>
            <person name="Mori K."/>
        </authorList>
    </citation>
    <scope>NUCLEOTIDE SEQUENCE</scope>
    <source>
        <strain evidence="2">KCTC 62575</strain>
    </source>
</reference>
<evidence type="ECO:0000313" key="3">
    <source>
        <dbReference type="EMBL" id="RFC85149.1"/>
    </source>
</evidence>
<organism evidence="3 4">
    <name type="scientific">Acinetobacter sichuanensis</name>
    <dbReference type="NCBI Taxonomy" id="2136183"/>
    <lineage>
        <taxon>Bacteria</taxon>
        <taxon>Pseudomonadati</taxon>
        <taxon>Pseudomonadota</taxon>
        <taxon>Gammaproteobacteria</taxon>
        <taxon>Moraxellales</taxon>
        <taxon>Moraxellaceae</taxon>
        <taxon>Acinetobacter</taxon>
    </lineage>
</organism>